<dbReference type="STRING" id="927083.DB32_008164"/>
<dbReference type="SUPFAM" id="SSF52540">
    <property type="entry name" value="P-loop containing nucleoside triphosphate hydrolases"/>
    <property type="match status" value="1"/>
</dbReference>
<evidence type="ECO:0000256" key="1">
    <source>
        <dbReference type="ARBA" id="ARBA00005417"/>
    </source>
</evidence>
<dbReference type="Pfam" id="PF00005">
    <property type="entry name" value="ABC_tran"/>
    <property type="match status" value="1"/>
</dbReference>
<evidence type="ECO:0000256" key="4">
    <source>
        <dbReference type="ARBA" id="ARBA00022840"/>
    </source>
</evidence>
<dbReference type="InterPro" id="IPR003593">
    <property type="entry name" value="AAA+_ATPase"/>
</dbReference>
<dbReference type="SMART" id="SM00382">
    <property type="entry name" value="AAA"/>
    <property type="match status" value="1"/>
</dbReference>
<evidence type="ECO:0000256" key="3">
    <source>
        <dbReference type="ARBA" id="ARBA00022741"/>
    </source>
</evidence>
<keyword evidence="4 6" id="KW-0067">ATP-binding</keyword>
<dbReference type="InterPro" id="IPR003439">
    <property type="entry name" value="ABC_transporter-like_ATP-bd"/>
</dbReference>
<dbReference type="InterPro" id="IPR027417">
    <property type="entry name" value="P-loop_NTPase"/>
</dbReference>
<dbReference type="GO" id="GO:0016887">
    <property type="term" value="F:ATP hydrolysis activity"/>
    <property type="evidence" value="ECO:0007669"/>
    <property type="project" value="InterPro"/>
</dbReference>
<name>A0A0F6W9S5_9BACT</name>
<evidence type="ECO:0000259" key="5">
    <source>
        <dbReference type="PROSITE" id="PS50893"/>
    </source>
</evidence>
<keyword evidence="3" id="KW-0547">Nucleotide-binding</keyword>
<evidence type="ECO:0000313" key="6">
    <source>
        <dbReference type="EMBL" id="AKF11015.1"/>
    </source>
</evidence>
<dbReference type="InterPro" id="IPR017871">
    <property type="entry name" value="ABC_transporter-like_CS"/>
</dbReference>
<dbReference type="GO" id="GO:0005524">
    <property type="term" value="F:ATP binding"/>
    <property type="evidence" value="ECO:0007669"/>
    <property type="project" value="UniProtKB-KW"/>
</dbReference>
<dbReference type="RefSeq" id="WP_053237926.1">
    <property type="nucleotide sequence ID" value="NZ_CP011125.1"/>
</dbReference>
<sequence>MASEAPVVEVRGLHKTFRVGFFRKKVEAVRGIDFEVRRGEIFGLLGPNGAGKTTSIKSILRLIFPTAGTIKLFGSLSPSPEALRRLGYLPESPYVYQYLRAHEFLDLCGRLCGLDARTRAERADEMIARVGLGHAVDRPIGRFSKGMLQRIGLAQALLHDPELLILDEPMSGLDPIGRKEVRDLIVEERQRGKTILFTSHILSDVERLCDRVAIVHRGKVTAYGALSQLLKPEVQRTEIELEGCDETLRARLDELGVKTSVVEKRVVAIVEGETGARDVLEVALAGGARVVGVQEQRETLEDLFVRDALRSGGAPLDR</sequence>
<dbReference type="Proteomes" id="UP000034883">
    <property type="component" value="Chromosome"/>
</dbReference>
<dbReference type="PANTHER" id="PTHR43335">
    <property type="entry name" value="ABC TRANSPORTER, ATP-BINDING PROTEIN"/>
    <property type="match status" value="1"/>
</dbReference>
<dbReference type="PROSITE" id="PS00211">
    <property type="entry name" value="ABC_TRANSPORTER_1"/>
    <property type="match status" value="1"/>
</dbReference>
<dbReference type="PROSITE" id="PS50893">
    <property type="entry name" value="ABC_TRANSPORTER_2"/>
    <property type="match status" value="1"/>
</dbReference>
<gene>
    <name evidence="6" type="ORF">DB32_008164</name>
</gene>
<dbReference type="KEGG" id="samy:DB32_008164"/>
<dbReference type="EMBL" id="CP011125">
    <property type="protein sequence ID" value="AKF11015.1"/>
    <property type="molecule type" value="Genomic_DNA"/>
</dbReference>
<evidence type="ECO:0000256" key="2">
    <source>
        <dbReference type="ARBA" id="ARBA00022448"/>
    </source>
</evidence>
<dbReference type="OrthoDB" id="9809450at2"/>
<keyword evidence="2" id="KW-0813">Transport</keyword>
<dbReference type="AlphaFoldDB" id="A0A0F6W9S5"/>
<keyword evidence="7" id="KW-1185">Reference proteome</keyword>
<accession>A0A0F6W9S5</accession>
<dbReference type="Gene3D" id="3.40.50.300">
    <property type="entry name" value="P-loop containing nucleotide triphosphate hydrolases"/>
    <property type="match status" value="1"/>
</dbReference>
<reference evidence="6 7" key="1">
    <citation type="submission" date="2015-03" db="EMBL/GenBank/DDBJ databases">
        <title>Genome assembly of Sandaracinus amylolyticus DSM 53668.</title>
        <authorList>
            <person name="Sharma G."/>
            <person name="Subramanian S."/>
        </authorList>
    </citation>
    <scope>NUCLEOTIDE SEQUENCE [LARGE SCALE GENOMIC DNA]</scope>
    <source>
        <strain evidence="6 7">DSM 53668</strain>
    </source>
</reference>
<protein>
    <submittedName>
        <fullName evidence="6">ABC transporter, ATP-binding protein</fullName>
    </submittedName>
</protein>
<proteinExistence type="inferred from homology"/>
<feature type="domain" description="ABC transporter" evidence="5">
    <location>
        <begin position="8"/>
        <end position="242"/>
    </location>
</feature>
<organism evidence="6 7">
    <name type="scientific">Sandaracinus amylolyticus</name>
    <dbReference type="NCBI Taxonomy" id="927083"/>
    <lineage>
        <taxon>Bacteria</taxon>
        <taxon>Pseudomonadati</taxon>
        <taxon>Myxococcota</taxon>
        <taxon>Polyangia</taxon>
        <taxon>Polyangiales</taxon>
        <taxon>Sandaracinaceae</taxon>
        <taxon>Sandaracinus</taxon>
    </lineage>
</organism>
<dbReference type="CDD" id="cd03230">
    <property type="entry name" value="ABC_DR_subfamily_A"/>
    <property type="match status" value="1"/>
</dbReference>
<comment type="similarity">
    <text evidence="1">Belongs to the ABC transporter superfamily.</text>
</comment>
<evidence type="ECO:0000313" key="7">
    <source>
        <dbReference type="Proteomes" id="UP000034883"/>
    </source>
</evidence>